<dbReference type="Pfam" id="PF20066">
    <property type="entry name" value="Glyoxalase_8"/>
    <property type="match status" value="1"/>
</dbReference>
<dbReference type="AlphaFoldDB" id="A0A7W6J6F7"/>
<feature type="domain" description="Glyoxalase-related protein" evidence="2">
    <location>
        <begin position="11"/>
        <end position="154"/>
    </location>
</feature>
<dbReference type="Proteomes" id="UP000528286">
    <property type="component" value="Unassembled WGS sequence"/>
</dbReference>
<dbReference type="InterPro" id="IPR045517">
    <property type="entry name" value="Glyoxalase_8"/>
</dbReference>
<evidence type="ECO:0000256" key="1">
    <source>
        <dbReference type="SAM" id="MobiDB-lite"/>
    </source>
</evidence>
<name>A0A7W6J6F7_9HYPH</name>
<protein>
    <recommendedName>
        <fullName evidence="2">Glyoxalase-related protein domain-containing protein</fullName>
    </recommendedName>
</protein>
<accession>A0A7W6J6F7</accession>
<keyword evidence="4" id="KW-1185">Reference proteome</keyword>
<evidence type="ECO:0000259" key="2">
    <source>
        <dbReference type="Pfam" id="PF20066"/>
    </source>
</evidence>
<evidence type="ECO:0000313" key="4">
    <source>
        <dbReference type="Proteomes" id="UP000528286"/>
    </source>
</evidence>
<sequence length="155" mass="17259">MTMNDGNSRSPVEAIQSYKQQARRLREALAEEGRSLSHGEALEMVARQHGHRDWNTLSATEQNRPPRRNSAPDFTVGSIISGRYLNQPFVGEVLSVTALADGEHFRLAIHFAEPVDVVTFDSFSAFRQRVHATVNRKGISPQRTSNGLPHLVIEG</sequence>
<reference evidence="3 4" key="1">
    <citation type="submission" date="2020-08" db="EMBL/GenBank/DDBJ databases">
        <title>Genomic Encyclopedia of Type Strains, Phase IV (KMG-IV): sequencing the most valuable type-strain genomes for metagenomic binning, comparative biology and taxonomic classification.</title>
        <authorList>
            <person name="Goeker M."/>
        </authorList>
    </citation>
    <scope>NUCLEOTIDE SEQUENCE [LARGE SCALE GENOMIC DNA]</scope>
    <source>
        <strain evidence="3 4">DSM 29853</strain>
    </source>
</reference>
<organism evidence="3 4">
    <name type="scientific">Gellertiella hungarica</name>
    <dbReference type="NCBI Taxonomy" id="1572859"/>
    <lineage>
        <taxon>Bacteria</taxon>
        <taxon>Pseudomonadati</taxon>
        <taxon>Pseudomonadota</taxon>
        <taxon>Alphaproteobacteria</taxon>
        <taxon>Hyphomicrobiales</taxon>
        <taxon>Rhizobiaceae</taxon>
        <taxon>Gellertiella</taxon>
    </lineage>
</organism>
<proteinExistence type="predicted"/>
<dbReference type="EMBL" id="JACIEZ010000005">
    <property type="protein sequence ID" value="MBB4065655.1"/>
    <property type="molecule type" value="Genomic_DNA"/>
</dbReference>
<comment type="caution">
    <text evidence="3">The sequence shown here is derived from an EMBL/GenBank/DDBJ whole genome shotgun (WGS) entry which is preliminary data.</text>
</comment>
<feature type="region of interest" description="Disordered" evidence="1">
    <location>
        <begin position="48"/>
        <end position="73"/>
    </location>
</feature>
<evidence type="ECO:0000313" key="3">
    <source>
        <dbReference type="EMBL" id="MBB4065655.1"/>
    </source>
</evidence>
<gene>
    <name evidence="3" type="ORF">GGR23_002862</name>
</gene>
<dbReference type="RefSeq" id="WP_246365422.1">
    <property type="nucleotide sequence ID" value="NZ_JACIEZ010000005.1"/>
</dbReference>